<proteinExistence type="predicted"/>
<sequence length="756" mass="86670">MASQQENASFRQSKSQIINSCADEARDFDTFRSKLAEQGVLVKLVIRERQNVEVGKPTKHRAVSFTDLDDHAGFAGQDIDLSAHVLISKFGEPKQDWYQTPGYYEEWQEQKELFPNLDKADKDAASQYAENNQEHVQLARAQEMIDRPEQVPDEIDQFTYYDTLEKIDADLEGPNSDFGVYSIWTQAQSSDLATSKLQLDKSLNSRAMKRYERGARFGLYKEAREKKDLENGFKAQQVSSKAYALNEDRKTMIFLASEKKKLDGLLAETKPDTPERKFVVEQIALLEMKARYAKFASEFRSSEINAVFKAQGKALTASNVREVWLDFKSQAKRDWTEAFSGKAAAVRAYREMREDNKLIVAKTLKYAMTNIKPKEPMRFEAWLHQQEMTPHAVAALISVERQRFSPEEQIQQLDQHLIRKADVERKKVSVEVMIDGPVQESEGTPNRDINTLKLAEKSHAIYSADDNLLRDFETTFTFQKKPLSDEKIASIGSDVSGKLYGDKPLELSINDIRSRLTDERYARLEYTPDEMRSHDEYMSEVENLEALERAEYNKDPHFHDYHESDEKQWGQTYGEYLETRGLVDQDPMQSQNTERLETLDNLDLSDPAVIQKIDTEYAAVAGNTIEMHPLGLGSDEFDLEGHNEAVQSGFGDPEYQIEIIKKARDIEQKQEKQDSKVPVADAQINNALNKNTKQQGERIARDATHERVEENVENRNEAKEKSAARKLVKEQEQRATELKESKAHGKKPVLKLVKPL</sequence>
<dbReference type="AlphaFoldDB" id="A0A256FU19"/>
<keyword evidence="3" id="KW-1185">Reference proteome</keyword>
<evidence type="ECO:0000256" key="1">
    <source>
        <dbReference type="SAM" id="MobiDB-lite"/>
    </source>
</evidence>
<accession>A0A256FU19</accession>
<evidence type="ECO:0000313" key="3">
    <source>
        <dbReference type="Proteomes" id="UP000215590"/>
    </source>
</evidence>
<protein>
    <submittedName>
        <fullName evidence="2">Uncharacterized protein</fullName>
    </submittedName>
</protein>
<gene>
    <name evidence="2" type="ORF">CEV31_4250</name>
</gene>
<feature type="compositionally biased region" description="Basic and acidic residues" evidence="1">
    <location>
        <begin position="695"/>
        <end position="743"/>
    </location>
</feature>
<dbReference type="OrthoDB" id="244285at2"/>
<dbReference type="Proteomes" id="UP000215590">
    <property type="component" value="Unassembled WGS sequence"/>
</dbReference>
<reference evidence="2 3" key="1">
    <citation type="submission" date="2017-07" db="EMBL/GenBank/DDBJ databases">
        <title>Phylogenetic study on the rhizospheric bacterium Ochrobactrum sp. A44.</title>
        <authorList>
            <person name="Krzyzanowska D.M."/>
            <person name="Ossowicki A."/>
            <person name="Rajewska M."/>
            <person name="Maciag T."/>
            <person name="Kaczynski Z."/>
            <person name="Czerwicka M."/>
            <person name="Jafra S."/>
        </authorList>
    </citation>
    <scope>NUCLEOTIDE SEQUENCE [LARGE SCALE GENOMIC DNA]</scope>
    <source>
        <strain evidence="2 3">DSM 7216</strain>
    </source>
</reference>
<comment type="caution">
    <text evidence="2">The sequence shown here is derived from an EMBL/GenBank/DDBJ whole genome shotgun (WGS) entry which is preliminary data.</text>
</comment>
<evidence type="ECO:0000313" key="2">
    <source>
        <dbReference type="EMBL" id="OYR18238.1"/>
    </source>
</evidence>
<dbReference type="RefSeq" id="WP_094507401.1">
    <property type="nucleotide sequence ID" value="NZ_JBHEEK010000015.1"/>
</dbReference>
<dbReference type="EMBL" id="NNRJ01000027">
    <property type="protein sequence ID" value="OYR18238.1"/>
    <property type="molecule type" value="Genomic_DNA"/>
</dbReference>
<name>A0A256FU19_9HYPH</name>
<feature type="region of interest" description="Disordered" evidence="1">
    <location>
        <begin position="688"/>
        <end position="756"/>
    </location>
</feature>
<organism evidence="2 3">
    <name type="scientific">Brucella thiophenivorans</name>
    <dbReference type="NCBI Taxonomy" id="571255"/>
    <lineage>
        <taxon>Bacteria</taxon>
        <taxon>Pseudomonadati</taxon>
        <taxon>Pseudomonadota</taxon>
        <taxon>Alphaproteobacteria</taxon>
        <taxon>Hyphomicrobiales</taxon>
        <taxon>Brucellaceae</taxon>
        <taxon>Brucella/Ochrobactrum group</taxon>
        <taxon>Brucella</taxon>
    </lineage>
</organism>